<evidence type="ECO:0000313" key="2">
    <source>
        <dbReference type="EMBL" id="QBM27996.1"/>
    </source>
</evidence>
<protein>
    <recommendedName>
        <fullName evidence="4">DUF3311 domain-containing protein</fullName>
    </recommendedName>
</protein>
<keyword evidence="1" id="KW-0812">Transmembrane</keyword>
<evidence type="ECO:0008006" key="4">
    <source>
        <dbReference type="Google" id="ProtNLM"/>
    </source>
</evidence>
<feature type="transmembrane region" description="Helical" evidence="1">
    <location>
        <begin position="37"/>
        <end position="60"/>
    </location>
</feature>
<evidence type="ECO:0000256" key="1">
    <source>
        <dbReference type="SAM" id="Phobius"/>
    </source>
</evidence>
<name>A0A4P6X0C0_HYDPS</name>
<dbReference type="AlphaFoldDB" id="A0A4P6X0C0"/>
<dbReference type="RefSeq" id="WP_133156500.1">
    <property type="nucleotide sequence ID" value="NZ_CP037867.1"/>
</dbReference>
<reference evidence="2 3" key="1">
    <citation type="submission" date="2019-03" db="EMBL/GenBank/DDBJ databases">
        <authorList>
            <person name="Sebastian G."/>
            <person name="Baumann P."/>
            <person name="Ruckert C."/>
            <person name="Kalinowski J."/>
            <person name="Nebel B."/>
            <person name="Takors R."/>
            <person name="Blombach B."/>
        </authorList>
    </citation>
    <scope>NUCLEOTIDE SEQUENCE [LARGE SCALE GENOMIC DNA]</scope>
    <source>
        <strain evidence="2 3">DSM 1084</strain>
    </source>
</reference>
<gene>
    <name evidence="2" type="ORF">HPF_09885</name>
</gene>
<accession>A0A4P6X0C0</accession>
<keyword evidence="1" id="KW-1133">Transmembrane helix</keyword>
<proteinExistence type="predicted"/>
<dbReference type="Proteomes" id="UP000293912">
    <property type="component" value="Chromosome"/>
</dbReference>
<organism evidence="2 3">
    <name type="scientific">Hydrogenophaga pseudoflava</name>
    <name type="common">Pseudomonas carboxydoflava</name>
    <dbReference type="NCBI Taxonomy" id="47421"/>
    <lineage>
        <taxon>Bacteria</taxon>
        <taxon>Pseudomonadati</taxon>
        <taxon>Pseudomonadota</taxon>
        <taxon>Betaproteobacteria</taxon>
        <taxon>Burkholderiales</taxon>
        <taxon>Comamonadaceae</taxon>
        <taxon>Hydrogenophaga</taxon>
    </lineage>
</organism>
<dbReference type="EMBL" id="CP037867">
    <property type="protein sequence ID" value="QBM27996.1"/>
    <property type="molecule type" value="Genomic_DNA"/>
</dbReference>
<sequence length="73" mass="8109">MFRGLDAQRLVALFVAGLLLFNFPLLALWDHDIRVLGLPLFPAALFLIWALLIGALAWIVERSPDTSPGGDRH</sequence>
<evidence type="ECO:0000313" key="3">
    <source>
        <dbReference type="Proteomes" id="UP000293912"/>
    </source>
</evidence>
<keyword evidence="1" id="KW-0472">Membrane</keyword>
<dbReference type="KEGG" id="hpse:HPF_09885"/>
<keyword evidence="3" id="KW-1185">Reference proteome</keyword>